<evidence type="ECO:0000313" key="6">
    <source>
        <dbReference type="Proteomes" id="UP000007799"/>
    </source>
</evidence>
<dbReference type="STRING" id="946362.F2UJ24"/>
<accession>F2UJ24</accession>
<dbReference type="eggNOG" id="KOG3867">
    <property type="taxonomic scope" value="Eukaryota"/>
</dbReference>
<gene>
    <name evidence="5" type="ORF">PTSG_07315</name>
</gene>
<dbReference type="Pfam" id="PF00884">
    <property type="entry name" value="Sulfatase"/>
    <property type="match status" value="1"/>
</dbReference>
<dbReference type="InterPro" id="IPR017850">
    <property type="entry name" value="Alkaline_phosphatase_core_sf"/>
</dbReference>
<dbReference type="GeneID" id="16071375"/>
<feature type="domain" description="Sulfatase N-terminal" evidence="4">
    <location>
        <begin position="11"/>
        <end position="285"/>
    </location>
</feature>
<dbReference type="InterPro" id="IPR000917">
    <property type="entry name" value="Sulfatase_N"/>
</dbReference>
<dbReference type="InParanoid" id="F2UJ24"/>
<dbReference type="GO" id="GO:0046872">
    <property type="term" value="F:metal ion binding"/>
    <property type="evidence" value="ECO:0007669"/>
    <property type="project" value="UniProtKB-KW"/>
</dbReference>
<keyword evidence="3" id="KW-0325">Glycoprotein</keyword>
<dbReference type="KEGG" id="sre:PTSG_07315"/>
<sequence>MSLTQPCQPDGGMPRNMTGVAQHLKQAGYAAHFVGKWDVGMATPTHTPKGRGYDTSLNYFGHGNWMWNEEEWQGSKDHAQYRPPCNPPDCFKDFWDTDKPASDLNGTAYEEIIFRDRLNEILHSHNPDQPLFLTYASKVAHYPLQAPLDYQKKFDFIETPNRRVYHAMVNFLDDNLANITALLKAKGMWENTLMVLTSDNGGYVNPLHGDCDLSDPSRGYMCYNGEAGANNYPLRGGKYSFFEGGIRANAFVSGGFVPKHLRGTINDGIVHIADWYATFAALAGVDPTDHKAAASNLPPIDSLNMWPFLSGAAGSSPRDTVLVSRECLVHKEWKLLTKEQHYANWGGPQYPNASTAHDSIANYKINCTGGCLFNLTADMEERHDVAAAFPSVLDFLMDLKNNLTKTIFPRHPGRADPACAAAAEHRYGGFYGPWLELDD</sequence>
<protein>
    <recommendedName>
        <fullName evidence="4">Sulfatase N-terminal domain-containing protein</fullName>
    </recommendedName>
</protein>
<organism evidence="6">
    <name type="scientific">Salpingoeca rosetta (strain ATCC 50818 / BSB-021)</name>
    <dbReference type="NCBI Taxonomy" id="946362"/>
    <lineage>
        <taxon>Eukaryota</taxon>
        <taxon>Choanoflagellata</taxon>
        <taxon>Craspedida</taxon>
        <taxon>Salpingoecidae</taxon>
        <taxon>Salpingoeca</taxon>
    </lineage>
</organism>
<keyword evidence="1" id="KW-0479">Metal-binding</keyword>
<dbReference type="OrthoDB" id="408574at2759"/>
<evidence type="ECO:0000256" key="3">
    <source>
        <dbReference type="ARBA" id="ARBA00023180"/>
    </source>
</evidence>
<dbReference type="SUPFAM" id="SSF53649">
    <property type="entry name" value="Alkaline phosphatase-like"/>
    <property type="match status" value="1"/>
</dbReference>
<dbReference type="Proteomes" id="UP000007799">
    <property type="component" value="Unassembled WGS sequence"/>
</dbReference>
<dbReference type="GO" id="GO:0008484">
    <property type="term" value="F:sulfuric ester hydrolase activity"/>
    <property type="evidence" value="ECO:0007669"/>
    <property type="project" value="InterPro"/>
</dbReference>
<evidence type="ECO:0000313" key="5">
    <source>
        <dbReference type="EMBL" id="EGD76972.1"/>
    </source>
</evidence>
<dbReference type="AlphaFoldDB" id="F2UJ24"/>
<dbReference type="OMA" id="SGYDMHR"/>
<dbReference type="Gene3D" id="3.30.1120.10">
    <property type="match status" value="1"/>
</dbReference>
<name>F2UJ24_SALR5</name>
<dbReference type="PANTHER" id="PTHR10342:SF274">
    <property type="entry name" value="ARYLSULFATASE B"/>
    <property type="match status" value="1"/>
</dbReference>
<evidence type="ECO:0000256" key="2">
    <source>
        <dbReference type="ARBA" id="ARBA00022837"/>
    </source>
</evidence>
<reference evidence="5" key="1">
    <citation type="submission" date="2009-08" db="EMBL/GenBank/DDBJ databases">
        <title>Annotation of Salpingoeca rosetta.</title>
        <authorList>
            <consortium name="The Broad Institute Genome Sequencing Platform"/>
            <person name="Russ C."/>
            <person name="Cuomo C."/>
            <person name="Burger G."/>
            <person name="Gray M.W."/>
            <person name="Holland P.W.H."/>
            <person name="King N."/>
            <person name="Lang F.B.F."/>
            <person name="Roger A.J."/>
            <person name="Ruiz-Trillo I."/>
            <person name="Young S.K."/>
            <person name="Zeng Q."/>
            <person name="Gargeya S."/>
            <person name="Alvarado L."/>
            <person name="Berlin A."/>
            <person name="Chapman S.B."/>
            <person name="Chen Z."/>
            <person name="Freedman E."/>
            <person name="Gellesch M."/>
            <person name="Goldberg J."/>
            <person name="Griggs A."/>
            <person name="Gujja S."/>
            <person name="Heilman E."/>
            <person name="Heiman D."/>
            <person name="Howarth C."/>
            <person name="Mehta T."/>
            <person name="Neiman D."/>
            <person name="Pearson M."/>
            <person name="Roberts A."/>
            <person name="Saif S."/>
            <person name="Shea T."/>
            <person name="Shenoy N."/>
            <person name="Sisk P."/>
            <person name="Stolte C."/>
            <person name="Sykes S."/>
            <person name="White J."/>
            <person name="Yandava C."/>
            <person name="Haas B."/>
            <person name="Nusbaum C."/>
            <person name="Birren B."/>
        </authorList>
    </citation>
    <scope>NUCLEOTIDE SEQUENCE [LARGE SCALE GENOMIC DNA]</scope>
    <source>
        <strain evidence="5">ATCC 50818</strain>
    </source>
</reference>
<proteinExistence type="predicted"/>
<dbReference type="EMBL" id="GL832976">
    <property type="protein sequence ID" value="EGD76972.1"/>
    <property type="molecule type" value="Genomic_DNA"/>
</dbReference>
<dbReference type="PANTHER" id="PTHR10342">
    <property type="entry name" value="ARYLSULFATASE"/>
    <property type="match status" value="1"/>
</dbReference>
<dbReference type="RefSeq" id="XP_004990812.1">
    <property type="nucleotide sequence ID" value="XM_004990755.1"/>
</dbReference>
<keyword evidence="2" id="KW-0106">Calcium</keyword>
<dbReference type="Gene3D" id="3.40.720.10">
    <property type="entry name" value="Alkaline Phosphatase, subunit A"/>
    <property type="match status" value="1"/>
</dbReference>
<dbReference type="InterPro" id="IPR047115">
    <property type="entry name" value="ARSB"/>
</dbReference>
<keyword evidence="6" id="KW-1185">Reference proteome</keyword>
<evidence type="ECO:0000259" key="4">
    <source>
        <dbReference type="Pfam" id="PF00884"/>
    </source>
</evidence>
<evidence type="ECO:0000256" key="1">
    <source>
        <dbReference type="ARBA" id="ARBA00022723"/>
    </source>
</evidence>